<dbReference type="AlphaFoldDB" id="A0AAD6Y2K9"/>
<gene>
    <name evidence="3" type="ORF">GGX14DRAFT_573678</name>
</gene>
<feature type="region of interest" description="Disordered" evidence="2">
    <location>
        <begin position="628"/>
        <end position="715"/>
    </location>
</feature>
<sequence length="715" mass="78334">MLIVADDGGHLFDVDTGVAGAGANGGGVSRPTDTAVGAPRCWEPLVSLPVFTSNSNTRHTRYELTAHPHRDTLLHLLLMPIPQLPSRGRTVEYPTDESLVPSAMPMPPMQSVTVTKNDAYAVPWINDLQRAYIKIVKSDSKNSDGDAFVETVLAGKSFKHVSNNPAADREEEAEMAVVIAKAIAEARVASKNQAASETDRGSDVDAVRTTLRGFPLAGWKKAIIKARGNIQNNSKIKAATAAAKATPKATSTSSSSPATNSVSVINMSDTMRILGLVEYTARQKFTADQNKEILERARTYEGGNAGANFNRAARAMWEELDELAKAKWETAKEAEIQEIAGTPAECMAMLRTALCSSLSKIQESGRVPLFVATVQLGYLDGDKMVFEIGESLPAGSSVVPGFRENNDEEYQRYLGHMHLWANESFASGAKQTSTMEHPVFTLSSEDIDSMSPAEVSSFVSEYLISSYEYVYQTRDIPWADIVAEPSRFFNATRLSLSFMLDDPARLKGYQRVELATVLSQVAGSGTANLFYAVGDDKTEEERHSQQLDKDEAHKTAQEEQECAQLEAVAAAAKERENERLAAEQKARELEAAVVAKERENKRLAAEQKVRDDEERKRLDDVARLAAQQKTLDDVEQRKRLDDEAAKKQHQNSDSAALAAKETEEADGTQKKKNSKPKKARDPPPPRAPSARKRTAPQRLGAEQGESEPSAKRRKP</sequence>
<feature type="region of interest" description="Disordered" evidence="2">
    <location>
        <begin position="536"/>
        <end position="555"/>
    </location>
</feature>
<evidence type="ECO:0000256" key="2">
    <source>
        <dbReference type="SAM" id="MobiDB-lite"/>
    </source>
</evidence>
<feature type="coiled-coil region" evidence="1">
    <location>
        <begin position="555"/>
        <end position="616"/>
    </location>
</feature>
<protein>
    <submittedName>
        <fullName evidence="3">Uncharacterized protein</fullName>
    </submittedName>
</protein>
<comment type="caution">
    <text evidence="3">The sequence shown here is derived from an EMBL/GenBank/DDBJ whole genome shotgun (WGS) entry which is preliminary data.</text>
</comment>
<feature type="compositionally biased region" description="Basic and acidic residues" evidence="2">
    <location>
        <begin position="630"/>
        <end position="646"/>
    </location>
</feature>
<name>A0AAD6Y2K9_9AGAR</name>
<dbReference type="Proteomes" id="UP001219525">
    <property type="component" value="Unassembled WGS sequence"/>
</dbReference>
<evidence type="ECO:0000313" key="4">
    <source>
        <dbReference type="Proteomes" id="UP001219525"/>
    </source>
</evidence>
<evidence type="ECO:0000256" key="1">
    <source>
        <dbReference type="SAM" id="Coils"/>
    </source>
</evidence>
<proteinExistence type="predicted"/>
<organism evidence="3 4">
    <name type="scientific">Mycena pura</name>
    <dbReference type="NCBI Taxonomy" id="153505"/>
    <lineage>
        <taxon>Eukaryota</taxon>
        <taxon>Fungi</taxon>
        <taxon>Dikarya</taxon>
        <taxon>Basidiomycota</taxon>
        <taxon>Agaricomycotina</taxon>
        <taxon>Agaricomycetes</taxon>
        <taxon>Agaricomycetidae</taxon>
        <taxon>Agaricales</taxon>
        <taxon>Marasmiineae</taxon>
        <taxon>Mycenaceae</taxon>
        <taxon>Mycena</taxon>
    </lineage>
</organism>
<keyword evidence="1" id="KW-0175">Coiled coil</keyword>
<dbReference type="EMBL" id="JARJCW010000074">
    <property type="protein sequence ID" value="KAJ7198122.1"/>
    <property type="molecule type" value="Genomic_DNA"/>
</dbReference>
<keyword evidence="4" id="KW-1185">Reference proteome</keyword>
<accession>A0AAD6Y2K9</accession>
<reference evidence="3" key="1">
    <citation type="submission" date="2023-03" db="EMBL/GenBank/DDBJ databases">
        <title>Massive genome expansion in bonnet fungi (Mycena s.s.) driven by repeated elements and novel gene families across ecological guilds.</title>
        <authorList>
            <consortium name="Lawrence Berkeley National Laboratory"/>
            <person name="Harder C.B."/>
            <person name="Miyauchi S."/>
            <person name="Viragh M."/>
            <person name="Kuo A."/>
            <person name="Thoen E."/>
            <person name="Andreopoulos B."/>
            <person name="Lu D."/>
            <person name="Skrede I."/>
            <person name="Drula E."/>
            <person name="Henrissat B."/>
            <person name="Morin E."/>
            <person name="Kohler A."/>
            <person name="Barry K."/>
            <person name="LaButti K."/>
            <person name="Morin E."/>
            <person name="Salamov A."/>
            <person name="Lipzen A."/>
            <person name="Mereny Z."/>
            <person name="Hegedus B."/>
            <person name="Baldrian P."/>
            <person name="Stursova M."/>
            <person name="Weitz H."/>
            <person name="Taylor A."/>
            <person name="Grigoriev I.V."/>
            <person name="Nagy L.G."/>
            <person name="Martin F."/>
            <person name="Kauserud H."/>
        </authorList>
    </citation>
    <scope>NUCLEOTIDE SEQUENCE</scope>
    <source>
        <strain evidence="3">9144</strain>
    </source>
</reference>
<evidence type="ECO:0000313" key="3">
    <source>
        <dbReference type="EMBL" id="KAJ7198122.1"/>
    </source>
</evidence>